<gene>
    <name evidence="8" type="ORF">J0X13_07710</name>
</gene>
<evidence type="ECO:0000313" key="8">
    <source>
        <dbReference type="EMBL" id="MBO0330432.1"/>
    </source>
</evidence>
<dbReference type="EMBL" id="JAFLND010000002">
    <property type="protein sequence ID" value="MBO0330432.1"/>
    <property type="molecule type" value="Genomic_DNA"/>
</dbReference>
<accession>A0ABS3EXH3</accession>
<keyword evidence="3" id="KW-0479">Metal-binding</keyword>
<dbReference type="RefSeq" id="WP_207070889.1">
    <property type="nucleotide sequence ID" value="NZ_JAFLND010000002.1"/>
</dbReference>
<dbReference type="PANTHER" id="PTHR12147:SF56">
    <property type="entry name" value="AMINOPEPTIDASE YDR415C-RELATED"/>
    <property type="match status" value="1"/>
</dbReference>
<evidence type="ECO:0000259" key="7">
    <source>
        <dbReference type="Pfam" id="PF04389"/>
    </source>
</evidence>
<protein>
    <submittedName>
        <fullName evidence="8">M28 family peptidase</fullName>
    </submittedName>
</protein>
<dbReference type="CDD" id="cd05660">
    <property type="entry name" value="M28_like_PA"/>
    <property type="match status" value="1"/>
</dbReference>
<keyword evidence="4" id="KW-0732">Signal</keyword>
<keyword evidence="5" id="KW-0378">Hydrolase</keyword>
<evidence type="ECO:0000256" key="4">
    <source>
        <dbReference type="ARBA" id="ARBA00022729"/>
    </source>
</evidence>
<keyword evidence="1" id="KW-0031">Aminopeptidase</keyword>
<keyword evidence="2" id="KW-0645">Protease</keyword>
<feature type="domain" description="Peptidase M28" evidence="7">
    <location>
        <begin position="296"/>
        <end position="500"/>
    </location>
</feature>
<dbReference type="Gene3D" id="3.40.630.10">
    <property type="entry name" value="Zn peptidases"/>
    <property type="match status" value="1"/>
</dbReference>
<reference evidence="8 9" key="1">
    <citation type="submission" date="2021-03" db="EMBL/GenBank/DDBJ databases">
        <title>Muricauda sp. CAU 1631 isolated from Incheon.</title>
        <authorList>
            <person name="Kim W."/>
        </authorList>
    </citation>
    <scope>NUCLEOTIDE SEQUENCE [LARGE SCALE GENOMIC DNA]</scope>
    <source>
        <strain evidence="8 9">CAU 1631</strain>
    </source>
</reference>
<proteinExistence type="predicted"/>
<sequence length="540" mass="60175">MIKNYLKILVVAVLFCSCDNDKRSNADIVEVDQTTIGKQIERLASDEFLGRKPFTEGEVKTVNYLRDEFEKLGLLPGNGNSFSQDVPMVEITGTPSENMVISGKNGNINLEYLKDFVATTNKPETEVGLDNSELVFAGYGVVAPEYGWNDYEGIDWKGKTAVVLINDPGFKSGDSTLFKGNEMTYYGRWTYKYEEAARQGADGLIIIHDTEPAAYGWNVIESGWSGARLTIESDMPLLNVESWISGESAEKMFNASSMKGQDYKTLARNKDFKPIPLDLSVTVDIKNEIKKDNSKNVVALIPGTERKDEYIIYSAHWDHFGIGKAIDGDSIYNGAVDNASGTAGLLAIAEAFKKNGPTKRSIVFIAVTGEEQGLLGSAYYAENPIYDPKKTVADINIDALDSPGKMKDLTITGYGHSEMDEYAKEAAEKQDRYVIPDPEAEKGYFFRSDHFNFAKIGIPALYASGAYEGFDISIDDIKKYNDNYRLHKYHQPSDEYDAETTELSGVRLDLQLLFEVGLKLANDDYFPKWYDGSEFKAARE</sequence>
<organism evidence="8 9">
    <name type="scientific">[Muricauda] lutisoli</name>
    <dbReference type="NCBI Taxonomy" id="2816035"/>
    <lineage>
        <taxon>Bacteria</taxon>
        <taxon>Pseudomonadati</taxon>
        <taxon>Bacteroidota</taxon>
        <taxon>Flavobacteriia</taxon>
        <taxon>Flavobacteriales</taxon>
        <taxon>Flavobacteriaceae</taxon>
        <taxon>Allomuricauda</taxon>
    </lineage>
</organism>
<dbReference type="Proteomes" id="UP000664163">
    <property type="component" value="Unassembled WGS sequence"/>
</dbReference>
<evidence type="ECO:0000256" key="1">
    <source>
        <dbReference type="ARBA" id="ARBA00022438"/>
    </source>
</evidence>
<dbReference type="PROSITE" id="PS51257">
    <property type="entry name" value="PROKAR_LIPOPROTEIN"/>
    <property type="match status" value="1"/>
</dbReference>
<dbReference type="Pfam" id="PF04389">
    <property type="entry name" value="Peptidase_M28"/>
    <property type="match status" value="1"/>
</dbReference>
<dbReference type="SUPFAM" id="SSF52025">
    <property type="entry name" value="PA domain"/>
    <property type="match status" value="1"/>
</dbReference>
<evidence type="ECO:0000256" key="3">
    <source>
        <dbReference type="ARBA" id="ARBA00022723"/>
    </source>
</evidence>
<keyword evidence="6" id="KW-0862">Zinc</keyword>
<evidence type="ECO:0000256" key="2">
    <source>
        <dbReference type="ARBA" id="ARBA00022670"/>
    </source>
</evidence>
<dbReference type="CDD" id="cd04821">
    <property type="entry name" value="PA_M28_1_2"/>
    <property type="match status" value="1"/>
</dbReference>
<evidence type="ECO:0000256" key="5">
    <source>
        <dbReference type="ARBA" id="ARBA00022801"/>
    </source>
</evidence>
<evidence type="ECO:0000256" key="6">
    <source>
        <dbReference type="ARBA" id="ARBA00022833"/>
    </source>
</evidence>
<evidence type="ECO:0000313" key="9">
    <source>
        <dbReference type="Proteomes" id="UP000664163"/>
    </source>
</evidence>
<dbReference type="PANTHER" id="PTHR12147">
    <property type="entry name" value="METALLOPEPTIDASE M28 FAMILY MEMBER"/>
    <property type="match status" value="1"/>
</dbReference>
<comment type="caution">
    <text evidence="8">The sequence shown here is derived from an EMBL/GenBank/DDBJ whole genome shotgun (WGS) entry which is preliminary data.</text>
</comment>
<dbReference type="InterPro" id="IPR007484">
    <property type="entry name" value="Peptidase_M28"/>
</dbReference>
<dbReference type="InterPro" id="IPR045175">
    <property type="entry name" value="M28_fam"/>
</dbReference>
<dbReference type="InterPro" id="IPR046450">
    <property type="entry name" value="PA_dom_sf"/>
</dbReference>
<name>A0ABS3EXH3_9FLAO</name>
<dbReference type="SUPFAM" id="SSF53187">
    <property type="entry name" value="Zn-dependent exopeptidases"/>
    <property type="match status" value="1"/>
</dbReference>
<dbReference type="Gene3D" id="3.50.30.30">
    <property type="match status" value="1"/>
</dbReference>
<keyword evidence="9" id="KW-1185">Reference proteome</keyword>